<dbReference type="AlphaFoldDB" id="A0A0R3XCV1"/>
<reference evidence="2 3" key="2">
    <citation type="submission" date="2018-11" db="EMBL/GenBank/DDBJ databases">
        <authorList>
            <consortium name="Pathogen Informatics"/>
        </authorList>
    </citation>
    <scope>NUCLEOTIDE SEQUENCE [LARGE SCALE GENOMIC DNA]</scope>
</reference>
<dbReference type="PROSITE" id="PS50853">
    <property type="entry name" value="FN3"/>
    <property type="match status" value="1"/>
</dbReference>
<dbReference type="EMBL" id="UYWX01023775">
    <property type="protein sequence ID" value="VDM36341.1"/>
    <property type="molecule type" value="Genomic_DNA"/>
</dbReference>
<dbReference type="Gene3D" id="2.60.40.10">
    <property type="entry name" value="Immunoglobulins"/>
    <property type="match status" value="1"/>
</dbReference>
<feature type="domain" description="Fibronectin type-III" evidence="1">
    <location>
        <begin position="68"/>
        <end position="174"/>
    </location>
</feature>
<dbReference type="InterPro" id="IPR013783">
    <property type="entry name" value="Ig-like_fold"/>
</dbReference>
<dbReference type="CDD" id="cd00063">
    <property type="entry name" value="FN3"/>
    <property type="match status" value="2"/>
</dbReference>
<evidence type="ECO:0000313" key="2">
    <source>
        <dbReference type="EMBL" id="VDM36341.1"/>
    </source>
</evidence>
<evidence type="ECO:0000313" key="4">
    <source>
        <dbReference type="WBParaSite" id="TTAC_0001137801-mRNA-1"/>
    </source>
</evidence>
<reference evidence="4" key="1">
    <citation type="submission" date="2017-02" db="UniProtKB">
        <authorList>
            <consortium name="WormBaseParasite"/>
        </authorList>
    </citation>
    <scope>IDENTIFICATION</scope>
</reference>
<dbReference type="InterPro" id="IPR036116">
    <property type="entry name" value="FN3_sf"/>
</dbReference>
<gene>
    <name evidence="2" type="ORF">TTAC_LOCUS11361</name>
</gene>
<sequence>MRKPTFAAKLLASASTLQIVIDDPQDVEGEFEGYEVLMRTGGVVSVHQWRSVANLSASERNYSIGGIKPLALHTVTVRGRLSSNRLSAFAKPVELMGAKRAYDVITGYDINWSVNGHLNETLHVSTEESHTFTDLQSEQNYYASVSAISRPNSSFNIQLLGAPSPTRSVVTPPARGGRSHFTVCHAFYPPTAMQQPMFVVLLKREV</sequence>
<name>A0A0R3XCV1_HYDTA</name>
<organism evidence="4">
    <name type="scientific">Hydatigena taeniaeformis</name>
    <name type="common">Feline tapeworm</name>
    <name type="synonym">Taenia taeniaeformis</name>
    <dbReference type="NCBI Taxonomy" id="6205"/>
    <lineage>
        <taxon>Eukaryota</taxon>
        <taxon>Metazoa</taxon>
        <taxon>Spiralia</taxon>
        <taxon>Lophotrochozoa</taxon>
        <taxon>Platyhelminthes</taxon>
        <taxon>Cestoda</taxon>
        <taxon>Eucestoda</taxon>
        <taxon>Cyclophyllidea</taxon>
        <taxon>Taeniidae</taxon>
        <taxon>Hydatigera</taxon>
    </lineage>
</organism>
<evidence type="ECO:0000313" key="3">
    <source>
        <dbReference type="Proteomes" id="UP000274429"/>
    </source>
</evidence>
<keyword evidence="3" id="KW-1185">Reference proteome</keyword>
<evidence type="ECO:0000259" key="1">
    <source>
        <dbReference type="PROSITE" id="PS50853"/>
    </source>
</evidence>
<proteinExistence type="predicted"/>
<protein>
    <submittedName>
        <fullName evidence="4">Fibronectin type-III domain-containing protein</fullName>
    </submittedName>
</protein>
<dbReference type="WBParaSite" id="TTAC_0001137801-mRNA-1">
    <property type="protein sequence ID" value="TTAC_0001137801-mRNA-1"/>
    <property type="gene ID" value="TTAC_0001137801"/>
</dbReference>
<dbReference type="InterPro" id="IPR003961">
    <property type="entry name" value="FN3_dom"/>
</dbReference>
<dbReference type="SUPFAM" id="SSF49265">
    <property type="entry name" value="Fibronectin type III"/>
    <property type="match status" value="1"/>
</dbReference>
<accession>A0A0R3XCV1</accession>
<dbReference type="Proteomes" id="UP000274429">
    <property type="component" value="Unassembled WGS sequence"/>
</dbReference>